<dbReference type="Pfam" id="PF07366">
    <property type="entry name" value="SnoaL"/>
    <property type="match status" value="1"/>
</dbReference>
<dbReference type="EMBL" id="WNDV01000017">
    <property type="protein sequence ID" value="KAF1035233.1"/>
    <property type="molecule type" value="Genomic_DNA"/>
</dbReference>
<evidence type="ECO:0008006" key="3">
    <source>
        <dbReference type="Google" id="ProtNLM"/>
    </source>
</evidence>
<proteinExistence type="predicted"/>
<dbReference type="AlphaFoldDB" id="A0A833PR09"/>
<evidence type="ECO:0000313" key="1">
    <source>
        <dbReference type="EMBL" id="KAF1035233.1"/>
    </source>
</evidence>
<evidence type="ECO:0000313" key="2">
    <source>
        <dbReference type="Proteomes" id="UP000467522"/>
    </source>
</evidence>
<dbReference type="SUPFAM" id="SSF54427">
    <property type="entry name" value="NTF2-like"/>
    <property type="match status" value="1"/>
</dbReference>
<dbReference type="RefSeq" id="WP_278648807.1">
    <property type="nucleotide sequence ID" value="NZ_WNDV01000017.1"/>
</dbReference>
<name>A0A833PR09_BURL3</name>
<dbReference type="GO" id="GO:0030638">
    <property type="term" value="P:polyketide metabolic process"/>
    <property type="evidence" value="ECO:0007669"/>
    <property type="project" value="InterPro"/>
</dbReference>
<accession>A0A833PR09</accession>
<sequence>MTVQTPEELFKKWESVWHDARLDLVPECVGATYARHDEQGDRVVTRDEYAAELVKVRAARPDIRVLVYDHDFTSDRAWFRFAFKWTDTATGQACSRAGLQLYRLDAGQLAETWVSLMPLGSTWPDEPQVDWTTRKA</sequence>
<reference evidence="2" key="1">
    <citation type="journal article" date="2020" name="MBio">
        <title>Horizontal gene transfer to a defensive symbiont with a reduced genome amongst a multipartite beetle microbiome.</title>
        <authorList>
            <person name="Waterworth S.C."/>
            <person name="Florez L.V."/>
            <person name="Rees E.R."/>
            <person name="Hertweck C."/>
            <person name="Kaltenpoth M."/>
            <person name="Kwan J.C."/>
        </authorList>
    </citation>
    <scope>NUCLEOTIDE SEQUENCE [LARGE SCALE GENOMIC DNA]</scope>
</reference>
<dbReference type="Gene3D" id="3.10.450.50">
    <property type="match status" value="1"/>
</dbReference>
<dbReference type="Proteomes" id="UP000467522">
    <property type="component" value="Unassembled WGS sequence"/>
</dbReference>
<protein>
    <recommendedName>
        <fullName evidence="3">SnoaL-like domain-containing protein</fullName>
    </recommendedName>
</protein>
<dbReference type="InterPro" id="IPR009959">
    <property type="entry name" value="Cyclase_SnoaL-like"/>
</dbReference>
<gene>
    <name evidence="1" type="ORF">GAK33_04831</name>
</gene>
<dbReference type="InterPro" id="IPR032710">
    <property type="entry name" value="NTF2-like_dom_sf"/>
</dbReference>
<comment type="caution">
    <text evidence="1">The sequence shown here is derived from an EMBL/GenBank/DDBJ whole genome shotgun (WGS) entry which is preliminary data.</text>
</comment>
<organism evidence="1 2">
    <name type="scientific">Burkholderia lata (strain ATCC 17760 / DSM 23089 / LMG 22485 / NCIMB 9086 / R18194 / 383)</name>
    <dbReference type="NCBI Taxonomy" id="482957"/>
    <lineage>
        <taxon>Bacteria</taxon>
        <taxon>Pseudomonadati</taxon>
        <taxon>Pseudomonadota</taxon>
        <taxon>Betaproteobacteria</taxon>
        <taxon>Burkholderiales</taxon>
        <taxon>Burkholderiaceae</taxon>
        <taxon>Burkholderia</taxon>
        <taxon>Burkholderia cepacia complex</taxon>
    </lineage>
</organism>